<evidence type="ECO:0000313" key="3">
    <source>
        <dbReference type="Proteomes" id="UP000886865"/>
    </source>
</evidence>
<dbReference type="InterPro" id="IPR002145">
    <property type="entry name" value="CopG"/>
</dbReference>
<name>A0A9D1FJI1_9BACT</name>
<dbReference type="GO" id="GO:0006355">
    <property type="term" value="P:regulation of DNA-templated transcription"/>
    <property type="evidence" value="ECO:0007669"/>
    <property type="project" value="InterPro"/>
</dbReference>
<dbReference type="EMBL" id="DVJQ01000065">
    <property type="protein sequence ID" value="HIS74852.1"/>
    <property type="molecule type" value="Genomic_DNA"/>
</dbReference>
<evidence type="ECO:0000313" key="2">
    <source>
        <dbReference type="EMBL" id="HIS74852.1"/>
    </source>
</evidence>
<protein>
    <submittedName>
        <fullName evidence="2">Ribbon-helix-helix protein, CopG family</fullName>
    </submittedName>
</protein>
<evidence type="ECO:0000259" key="1">
    <source>
        <dbReference type="Pfam" id="PF01402"/>
    </source>
</evidence>
<sequence>MARVLISMPEKFLDEIDQVADTENRSRSELIREALRTYIQRTKLRENSFANKNAAILEALLD</sequence>
<dbReference type="InterPro" id="IPR013321">
    <property type="entry name" value="Arc_rbn_hlx_hlx"/>
</dbReference>
<reference evidence="2" key="1">
    <citation type="submission" date="2020-10" db="EMBL/GenBank/DDBJ databases">
        <authorList>
            <person name="Gilroy R."/>
        </authorList>
    </citation>
    <scope>NUCLEOTIDE SEQUENCE</scope>
    <source>
        <strain evidence="2">CHK152-2871</strain>
    </source>
</reference>
<dbReference type="SUPFAM" id="SSF47598">
    <property type="entry name" value="Ribbon-helix-helix"/>
    <property type="match status" value="1"/>
</dbReference>
<comment type="caution">
    <text evidence="2">The sequence shown here is derived from an EMBL/GenBank/DDBJ whole genome shotgun (WGS) entry which is preliminary data.</text>
</comment>
<organism evidence="2 3">
    <name type="scientific">Candidatus Galligastranaerophilus intestinavium</name>
    <dbReference type="NCBI Taxonomy" id="2840836"/>
    <lineage>
        <taxon>Bacteria</taxon>
        <taxon>Candidatus Galligastranaerophilus</taxon>
    </lineage>
</organism>
<accession>A0A9D1FJI1</accession>
<dbReference type="Pfam" id="PF01402">
    <property type="entry name" value="RHH_1"/>
    <property type="match status" value="1"/>
</dbReference>
<dbReference type="InterPro" id="IPR010985">
    <property type="entry name" value="Ribbon_hlx_hlx"/>
</dbReference>
<dbReference type="CDD" id="cd22231">
    <property type="entry name" value="RHH_NikR_HicB-like"/>
    <property type="match status" value="1"/>
</dbReference>
<dbReference type="AlphaFoldDB" id="A0A9D1FJI1"/>
<dbReference type="Proteomes" id="UP000886865">
    <property type="component" value="Unassembled WGS sequence"/>
</dbReference>
<dbReference type="Gene3D" id="1.10.1220.10">
    <property type="entry name" value="Met repressor-like"/>
    <property type="match status" value="1"/>
</dbReference>
<gene>
    <name evidence="2" type="ORF">IAA86_07515</name>
</gene>
<proteinExistence type="predicted"/>
<reference evidence="2" key="2">
    <citation type="journal article" date="2021" name="PeerJ">
        <title>Extensive microbial diversity within the chicken gut microbiome revealed by metagenomics and culture.</title>
        <authorList>
            <person name="Gilroy R."/>
            <person name="Ravi A."/>
            <person name="Getino M."/>
            <person name="Pursley I."/>
            <person name="Horton D.L."/>
            <person name="Alikhan N.F."/>
            <person name="Baker D."/>
            <person name="Gharbi K."/>
            <person name="Hall N."/>
            <person name="Watson M."/>
            <person name="Adriaenssens E.M."/>
            <person name="Foster-Nyarko E."/>
            <person name="Jarju S."/>
            <person name="Secka A."/>
            <person name="Antonio M."/>
            <person name="Oren A."/>
            <person name="Chaudhuri R.R."/>
            <person name="La Ragione R."/>
            <person name="Hildebrand F."/>
            <person name="Pallen M.J."/>
        </authorList>
    </citation>
    <scope>NUCLEOTIDE SEQUENCE</scope>
    <source>
        <strain evidence="2">CHK152-2871</strain>
    </source>
</reference>
<feature type="domain" description="Ribbon-helix-helix protein CopG" evidence="1">
    <location>
        <begin position="3"/>
        <end position="41"/>
    </location>
</feature>